<evidence type="ECO:0000256" key="1">
    <source>
        <dbReference type="SAM" id="MobiDB-lite"/>
    </source>
</evidence>
<name>A0A0C3BG48_SERVB</name>
<protein>
    <submittedName>
        <fullName evidence="3">Uncharacterized protein</fullName>
    </submittedName>
</protein>
<reference evidence="3 4" key="1">
    <citation type="submission" date="2014-04" db="EMBL/GenBank/DDBJ databases">
        <authorList>
            <consortium name="DOE Joint Genome Institute"/>
            <person name="Kuo A."/>
            <person name="Zuccaro A."/>
            <person name="Kohler A."/>
            <person name="Nagy L.G."/>
            <person name="Floudas D."/>
            <person name="Copeland A."/>
            <person name="Barry K.W."/>
            <person name="Cichocki N."/>
            <person name="Veneault-Fourrey C."/>
            <person name="LaButti K."/>
            <person name="Lindquist E.A."/>
            <person name="Lipzen A."/>
            <person name="Lundell T."/>
            <person name="Morin E."/>
            <person name="Murat C."/>
            <person name="Sun H."/>
            <person name="Tunlid A."/>
            <person name="Henrissat B."/>
            <person name="Grigoriev I.V."/>
            <person name="Hibbett D.S."/>
            <person name="Martin F."/>
            <person name="Nordberg H.P."/>
            <person name="Cantor M.N."/>
            <person name="Hua S.X."/>
        </authorList>
    </citation>
    <scope>NUCLEOTIDE SEQUENCE [LARGE SCALE GENOMIC DNA]</scope>
    <source>
        <strain evidence="3 4">MAFF 305830</strain>
    </source>
</reference>
<feature type="region of interest" description="Disordered" evidence="1">
    <location>
        <begin position="169"/>
        <end position="198"/>
    </location>
</feature>
<dbReference type="Proteomes" id="UP000054097">
    <property type="component" value="Unassembled WGS sequence"/>
</dbReference>
<sequence>MTSYTSEIPLSSIMIAILGAALGAAAYMVYRVEKQRKRWGEQARRLEEFAQAVAGERQPTSLQNAASALHADTWGKQWPQSEDTVYKTEIEDKNGSVDDDEIYGLADKFIIPPHFKYRYFTEIRRLKTALYAYPGNADDDIIVVREEYETLRRTLENDFEDTRSIVVTGHPGIGSQEHIPPLPSFTSSREETSNGSPI</sequence>
<proteinExistence type="predicted"/>
<keyword evidence="2" id="KW-0812">Transmembrane</keyword>
<keyword evidence="2" id="KW-1133">Transmembrane helix</keyword>
<keyword evidence="4" id="KW-1185">Reference proteome</keyword>
<keyword evidence="2" id="KW-0472">Membrane</keyword>
<dbReference type="HOGENOM" id="CLU_1378890_0_0_1"/>
<evidence type="ECO:0000256" key="2">
    <source>
        <dbReference type="SAM" id="Phobius"/>
    </source>
</evidence>
<feature type="transmembrane region" description="Helical" evidence="2">
    <location>
        <begin position="12"/>
        <end position="30"/>
    </location>
</feature>
<evidence type="ECO:0000313" key="3">
    <source>
        <dbReference type="EMBL" id="KIM30456.1"/>
    </source>
</evidence>
<organism evidence="3 4">
    <name type="scientific">Serendipita vermifera MAFF 305830</name>
    <dbReference type="NCBI Taxonomy" id="933852"/>
    <lineage>
        <taxon>Eukaryota</taxon>
        <taxon>Fungi</taxon>
        <taxon>Dikarya</taxon>
        <taxon>Basidiomycota</taxon>
        <taxon>Agaricomycotina</taxon>
        <taxon>Agaricomycetes</taxon>
        <taxon>Sebacinales</taxon>
        <taxon>Serendipitaceae</taxon>
        <taxon>Serendipita</taxon>
    </lineage>
</organism>
<dbReference type="AlphaFoldDB" id="A0A0C3BG48"/>
<gene>
    <name evidence="3" type="ORF">M408DRAFT_285882</name>
</gene>
<reference evidence="4" key="2">
    <citation type="submission" date="2015-01" db="EMBL/GenBank/DDBJ databases">
        <title>Evolutionary Origins and Diversification of the Mycorrhizal Mutualists.</title>
        <authorList>
            <consortium name="DOE Joint Genome Institute"/>
            <consortium name="Mycorrhizal Genomics Consortium"/>
            <person name="Kohler A."/>
            <person name="Kuo A."/>
            <person name="Nagy L.G."/>
            <person name="Floudas D."/>
            <person name="Copeland A."/>
            <person name="Barry K.W."/>
            <person name="Cichocki N."/>
            <person name="Veneault-Fourrey C."/>
            <person name="LaButti K."/>
            <person name="Lindquist E.A."/>
            <person name="Lipzen A."/>
            <person name="Lundell T."/>
            <person name="Morin E."/>
            <person name="Murat C."/>
            <person name="Riley R."/>
            <person name="Ohm R."/>
            <person name="Sun H."/>
            <person name="Tunlid A."/>
            <person name="Henrissat B."/>
            <person name="Grigoriev I.V."/>
            <person name="Hibbett D.S."/>
            <person name="Martin F."/>
        </authorList>
    </citation>
    <scope>NUCLEOTIDE SEQUENCE [LARGE SCALE GENOMIC DNA]</scope>
    <source>
        <strain evidence="4">MAFF 305830</strain>
    </source>
</reference>
<accession>A0A0C3BG48</accession>
<evidence type="ECO:0000313" key="4">
    <source>
        <dbReference type="Proteomes" id="UP000054097"/>
    </source>
</evidence>
<dbReference type="EMBL" id="KN824284">
    <property type="protein sequence ID" value="KIM30456.1"/>
    <property type="molecule type" value="Genomic_DNA"/>
</dbReference>